<reference evidence="2" key="1">
    <citation type="submission" date="2016-10" db="EMBL/GenBank/DDBJ databases">
        <authorList>
            <person name="Varghese N."/>
            <person name="Submissions S."/>
        </authorList>
    </citation>
    <scope>NUCLEOTIDE SEQUENCE [LARGE SCALE GENOMIC DNA]</scope>
    <source>
        <strain evidence="2">DSM 13234</strain>
    </source>
</reference>
<dbReference type="AlphaFoldDB" id="A0A1H6J3A7"/>
<keyword evidence="2" id="KW-1185">Reference proteome</keyword>
<organism evidence="1 2">
    <name type="scientific">Magnetospirillum fulvum</name>
    <name type="common">Rhodospirillum fulvum</name>
    <dbReference type="NCBI Taxonomy" id="1082"/>
    <lineage>
        <taxon>Bacteria</taxon>
        <taxon>Pseudomonadati</taxon>
        <taxon>Pseudomonadota</taxon>
        <taxon>Alphaproteobacteria</taxon>
        <taxon>Rhodospirillales</taxon>
        <taxon>Rhodospirillaceae</taxon>
        <taxon>Magnetospirillum</taxon>
    </lineage>
</organism>
<proteinExistence type="predicted"/>
<name>A0A1H6J3A7_MAGFU</name>
<dbReference type="RefSeq" id="WP_074769915.1">
    <property type="nucleotide sequence ID" value="NZ_FNWO01000014.1"/>
</dbReference>
<sequence>MQALQFQVVGAASATAADQITAALSGLIPGVEVTSESVEAGRPETQRVIDPVALAALILSIPSAVVAVCDLVDRIAKRKRAAEIVEVVQRVQVETKVVVFLAGPDGASVPFDTLTPDRLLEIAGELAKVPPAQGE</sequence>
<evidence type="ECO:0000313" key="2">
    <source>
        <dbReference type="Proteomes" id="UP000182983"/>
    </source>
</evidence>
<dbReference type="Proteomes" id="UP000182983">
    <property type="component" value="Unassembled WGS sequence"/>
</dbReference>
<protein>
    <submittedName>
        <fullName evidence="1">Uncharacterized protein</fullName>
    </submittedName>
</protein>
<accession>A0A1H6J3A7</accession>
<gene>
    <name evidence="1" type="ORF">SAMN04244559_02947</name>
</gene>
<dbReference type="EMBL" id="FNWO01000014">
    <property type="protein sequence ID" value="SEH56110.1"/>
    <property type="molecule type" value="Genomic_DNA"/>
</dbReference>
<evidence type="ECO:0000313" key="1">
    <source>
        <dbReference type="EMBL" id="SEH56110.1"/>
    </source>
</evidence>